<dbReference type="InterPro" id="IPR019117">
    <property type="entry name" value="CRISPR-assoc_protein_Cmr3"/>
</dbReference>
<evidence type="ECO:0000313" key="1">
    <source>
        <dbReference type="EMBL" id="NDJ17979.1"/>
    </source>
</evidence>
<organism evidence="1 2">
    <name type="scientific">Myxacorys almedinensis A</name>
    <dbReference type="NCBI Taxonomy" id="2690445"/>
    <lineage>
        <taxon>Bacteria</taxon>
        <taxon>Bacillati</taxon>
        <taxon>Cyanobacteriota</taxon>
        <taxon>Cyanophyceae</taxon>
        <taxon>Leptolyngbyales</taxon>
        <taxon>Leptolyngbyaceae</taxon>
        <taxon>Myxacorys</taxon>
        <taxon>Myxacorys almedinensis</taxon>
    </lineage>
</organism>
<dbReference type="Proteomes" id="UP000646053">
    <property type="component" value="Unassembled WGS sequence"/>
</dbReference>
<reference evidence="1" key="1">
    <citation type="submission" date="2019-12" db="EMBL/GenBank/DDBJ databases">
        <title>High-Quality draft genome sequences of three cyanobacteria isolated from the limestone walls of the Old Cathedral of Coimbra.</title>
        <authorList>
            <person name="Tiago I."/>
            <person name="Soares F."/>
            <person name="Portugal A."/>
        </authorList>
    </citation>
    <scope>NUCLEOTIDE SEQUENCE</scope>
    <source>
        <strain evidence="1">A</strain>
    </source>
</reference>
<comment type="caution">
    <text evidence="1">The sequence shown here is derived from an EMBL/GenBank/DDBJ whole genome shotgun (WGS) entry which is preliminary data.</text>
</comment>
<dbReference type="Pfam" id="PF09700">
    <property type="entry name" value="Cas_Cmr3"/>
    <property type="match status" value="1"/>
</dbReference>
<evidence type="ECO:0000313" key="2">
    <source>
        <dbReference type="Proteomes" id="UP000646053"/>
    </source>
</evidence>
<keyword evidence="2" id="KW-1185">Reference proteome</keyword>
<proteinExistence type="predicted"/>
<protein>
    <submittedName>
        <fullName evidence="1">CRISPR-associated protein</fullName>
    </submittedName>
</protein>
<sequence>MFKYLIVVSPLGFLYGSSGAFLSPENLIGRSGSKFPPDAATLAGLFFSENKRHEIAPHETLKHELFVSGPFWAKQDDPDTFYVPIPRHRLIEDDKDDEWKLNAQRQWQRDPAKQDIEIPYRWQSIDAWQRNASKIRNNQEMSKVPWEYVSFLHPQMKSDERHVLDQDGLFLENAVQMDEDHCLVYLSTYPLPDGWYRFGGEGHMVEISSQEIKPDSPIYELLNTKIQKACALIVPGIWGSKHLSHRYPKHSEFPRAGMKMLTDKPIPYRYRIGQRSTQRGRLGRGRYAVPPGTVYVFKKPLEKTWWDFPEEWFPREGLPLKHFGCGLCLPVEIDGVA</sequence>
<name>A0A8J7Z1L8_9CYAN</name>
<dbReference type="AlphaFoldDB" id="A0A8J7Z1L8"/>
<dbReference type="EMBL" id="WVIE01000012">
    <property type="protein sequence ID" value="NDJ17979.1"/>
    <property type="molecule type" value="Genomic_DNA"/>
</dbReference>
<accession>A0A8J7Z1L8</accession>
<gene>
    <name evidence="1" type="ORF">GS601_11870</name>
</gene>
<dbReference type="RefSeq" id="WP_162423505.1">
    <property type="nucleotide sequence ID" value="NZ_WVIE01000012.1"/>
</dbReference>